<keyword evidence="2" id="KW-1185">Reference proteome</keyword>
<dbReference type="EMBL" id="CP029480">
    <property type="protein sequence ID" value="AWW00664.1"/>
    <property type="molecule type" value="Genomic_DNA"/>
</dbReference>
<sequence>MKSYEIEISPFVSTKILHLLDFLESEWGEISKVNFLKSLNDALLKIKSFPKSSPLYSKRLKIHQCVVSKRTTIFYRISGSTVQVLALTDNRQNPKMIHEELIALFNKQ</sequence>
<accession>A0A2Z4GII2</accession>
<dbReference type="AlphaFoldDB" id="A0A2Z4GII2"/>
<evidence type="ECO:0008006" key="3">
    <source>
        <dbReference type="Google" id="ProtNLM"/>
    </source>
</evidence>
<evidence type="ECO:0000313" key="2">
    <source>
        <dbReference type="Proteomes" id="UP000249873"/>
    </source>
</evidence>
<dbReference type="Proteomes" id="UP000249873">
    <property type="component" value="Chromosome"/>
</dbReference>
<dbReference type="KEGG" id="als:DJ013_21740"/>
<dbReference type="OrthoDB" id="961141at2"/>
<organism evidence="1 2">
    <name type="scientific">Arcticibacterium luteifluviistationis</name>
    <dbReference type="NCBI Taxonomy" id="1784714"/>
    <lineage>
        <taxon>Bacteria</taxon>
        <taxon>Pseudomonadati</taxon>
        <taxon>Bacteroidota</taxon>
        <taxon>Cytophagia</taxon>
        <taxon>Cytophagales</taxon>
        <taxon>Leadbetterellaceae</taxon>
        <taxon>Arcticibacterium</taxon>
    </lineage>
</organism>
<proteinExistence type="predicted"/>
<name>A0A2Z4GII2_9BACT</name>
<dbReference type="Gene3D" id="3.30.2310.20">
    <property type="entry name" value="RelE-like"/>
    <property type="match status" value="1"/>
</dbReference>
<gene>
    <name evidence="1" type="ORF">DJ013_21740</name>
</gene>
<dbReference type="InterPro" id="IPR035093">
    <property type="entry name" value="RelE/ParE_toxin_dom_sf"/>
</dbReference>
<protein>
    <recommendedName>
        <fullName evidence="3">Plasmid stabilization protein</fullName>
    </recommendedName>
</protein>
<evidence type="ECO:0000313" key="1">
    <source>
        <dbReference type="EMBL" id="AWW00664.1"/>
    </source>
</evidence>
<reference evidence="1 2" key="1">
    <citation type="submission" date="2018-05" db="EMBL/GenBank/DDBJ databases">
        <title>Complete genome sequence of Arcticibacterium luteifluviistationis SM1504T, a cytophagaceae bacterium isolated from Arctic surface seawater.</title>
        <authorList>
            <person name="Li Y."/>
            <person name="Qin Q.-L."/>
        </authorList>
    </citation>
    <scope>NUCLEOTIDE SEQUENCE [LARGE SCALE GENOMIC DNA]</scope>
    <source>
        <strain evidence="1 2">SM1504</strain>
    </source>
</reference>
<dbReference type="RefSeq" id="WP_111374030.1">
    <property type="nucleotide sequence ID" value="NZ_CP029480.1"/>
</dbReference>